<feature type="compositionally biased region" description="Basic and acidic residues" evidence="3">
    <location>
        <begin position="486"/>
        <end position="497"/>
    </location>
</feature>
<dbReference type="Pfam" id="PF09358">
    <property type="entry name" value="E1_UFD"/>
    <property type="match status" value="1"/>
</dbReference>
<dbReference type="AlphaFoldDB" id="A0A7S2FCV2"/>
<sequence>MAAEEGGQAITEDIMHAMADLLTTEVEARHGTDGDSRRLMAATLAVDLEVRGFLDGAISRKTVPDVQGCIEWAARFVKSHFVDDVETLLSEHPANELDEDGKVFWSSTRRRPRPPDLKHNSAVNLLLAAARQRAYLFGKDLTTAGTSDELSRAATVALLKHSDVTTHLKELATIGGISSFSEIIDDEFRTSSRGTDETARARVLALALLRIRSSDKGTEAEAAAAAAAADPLSPLVFEKDDDANGHVDLVTLASNIRADAYGLPQVDLLEAKRIAGNIVPAIATTTAVVSGLSCIELLKLSMRGDKGQKMDISNHRNAFLSLALPLFAFSEPVPAEAYMLGTSDTETFTVWDRIQVCLEGDGPVMRCVGDLVEAVKRAAGEGAQVDSLTYGDSLIYADFPPFDETLSTPLKDLFQQFANTPDFLSPFLDLEAAVTDDVGDDLDMPTIRLHRTAATMMLSQKGHDRTLEEKEETAAAAPGGGGTVMDRLRRVSRDMADSARGAKKQTSDRWGIVGGLKSPFQKR</sequence>
<dbReference type="EMBL" id="HBGS01010094">
    <property type="protein sequence ID" value="CAD9385531.1"/>
    <property type="molecule type" value="Transcribed_RNA"/>
</dbReference>
<accession>A0A7S2FCV2</accession>
<protein>
    <recommendedName>
        <fullName evidence="4">Ubiquitin-activating enzyme E1 C-terminal domain-containing protein</fullName>
    </recommendedName>
</protein>
<dbReference type="GO" id="GO:0016567">
    <property type="term" value="P:protein ubiquitination"/>
    <property type="evidence" value="ECO:0007669"/>
    <property type="project" value="UniProtKB-UniPathway"/>
</dbReference>
<organism evidence="5">
    <name type="scientific">Octactis speculum</name>
    <dbReference type="NCBI Taxonomy" id="3111310"/>
    <lineage>
        <taxon>Eukaryota</taxon>
        <taxon>Sar</taxon>
        <taxon>Stramenopiles</taxon>
        <taxon>Ochrophyta</taxon>
        <taxon>Dictyochophyceae</taxon>
        <taxon>Dictyochales</taxon>
        <taxon>Dictyochaceae</taxon>
        <taxon>Octactis</taxon>
    </lineage>
</organism>
<dbReference type="GO" id="GO:0008641">
    <property type="term" value="F:ubiquitin-like modifier activating enzyme activity"/>
    <property type="evidence" value="ECO:0007669"/>
    <property type="project" value="InterPro"/>
</dbReference>
<dbReference type="InterPro" id="IPR042063">
    <property type="entry name" value="Ubi_acti_E1_SCCH"/>
</dbReference>
<evidence type="ECO:0000256" key="2">
    <source>
        <dbReference type="ARBA" id="ARBA00005673"/>
    </source>
</evidence>
<dbReference type="Gene3D" id="3.10.290.60">
    <property type="entry name" value="Ubiquitin-activating enzyme E1, UFD domain"/>
    <property type="match status" value="1"/>
</dbReference>
<evidence type="ECO:0000256" key="3">
    <source>
        <dbReference type="SAM" id="MobiDB-lite"/>
    </source>
</evidence>
<name>A0A7S2FCV2_9STRA</name>
<comment type="pathway">
    <text evidence="1">Protein modification; protein ubiquitination.</text>
</comment>
<dbReference type="Pfam" id="PF10585">
    <property type="entry name" value="UBA_E1_SCCH"/>
    <property type="match status" value="1"/>
</dbReference>
<dbReference type="InterPro" id="IPR018965">
    <property type="entry name" value="Ub-activating_enz_E1_C"/>
</dbReference>
<dbReference type="InterPro" id="IPR035985">
    <property type="entry name" value="Ubiquitin-activating_enz"/>
</dbReference>
<dbReference type="InterPro" id="IPR019572">
    <property type="entry name" value="UBA_E1_SCCH"/>
</dbReference>
<dbReference type="SMART" id="SM00985">
    <property type="entry name" value="UBA_e1_C"/>
    <property type="match status" value="1"/>
</dbReference>
<proteinExistence type="inferred from homology"/>
<comment type="similarity">
    <text evidence="2">Belongs to the ubiquitin-activating E1 family.</text>
</comment>
<dbReference type="InterPro" id="IPR038252">
    <property type="entry name" value="UBA_E1_C_sf"/>
</dbReference>
<feature type="domain" description="Ubiquitin-activating enzyme E1 C-terminal" evidence="4">
    <location>
        <begin position="315"/>
        <end position="447"/>
    </location>
</feature>
<dbReference type="SUPFAM" id="SSF69572">
    <property type="entry name" value="Activating enzymes of the ubiquitin-like proteins"/>
    <property type="match status" value="1"/>
</dbReference>
<feature type="region of interest" description="Disordered" evidence="3">
    <location>
        <begin position="471"/>
        <end position="523"/>
    </location>
</feature>
<dbReference type="UniPathway" id="UPA00143"/>
<dbReference type="Gene3D" id="3.40.50.720">
    <property type="entry name" value="NAD(P)-binding Rossmann-like Domain"/>
    <property type="match status" value="1"/>
</dbReference>
<evidence type="ECO:0000259" key="4">
    <source>
        <dbReference type="SMART" id="SM00985"/>
    </source>
</evidence>
<dbReference type="Gene3D" id="1.10.10.2660">
    <property type="entry name" value="Ubiquitin-activating enzyme E1, SCCH domain"/>
    <property type="match status" value="1"/>
</dbReference>
<reference evidence="5" key="1">
    <citation type="submission" date="2021-01" db="EMBL/GenBank/DDBJ databases">
        <authorList>
            <person name="Corre E."/>
            <person name="Pelletier E."/>
            <person name="Niang G."/>
            <person name="Scheremetjew M."/>
            <person name="Finn R."/>
            <person name="Kale V."/>
            <person name="Holt S."/>
            <person name="Cochrane G."/>
            <person name="Meng A."/>
            <person name="Brown T."/>
            <person name="Cohen L."/>
        </authorList>
    </citation>
    <scope>NUCLEOTIDE SEQUENCE</scope>
    <source>
        <strain evidence="5">CCMP1381</strain>
    </source>
</reference>
<gene>
    <name evidence="5" type="ORF">DSPE1174_LOCUS5334</name>
</gene>
<evidence type="ECO:0000313" key="5">
    <source>
        <dbReference type="EMBL" id="CAD9385531.1"/>
    </source>
</evidence>
<evidence type="ECO:0000256" key="1">
    <source>
        <dbReference type="ARBA" id="ARBA00004906"/>
    </source>
</evidence>